<evidence type="ECO:0000313" key="3">
    <source>
        <dbReference type="Proteomes" id="UP000004605"/>
    </source>
</evidence>
<dbReference type="EMBL" id="AFWF01000175">
    <property type="protein sequence ID" value="EGU38152.1"/>
    <property type="molecule type" value="Genomic_DNA"/>
</dbReference>
<dbReference type="RefSeq" id="WP_006712582.1">
    <property type="nucleotide sequence ID" value="NZ_AFWF01000175.1"/>
</dbReference>
<comment type="caution">
    <text evidence="2">The sequence shown here is derived from an EMBL/GenBank/DDBJ whole genome shotgun (WGS) entry which is preliminary data.</text>
</comment>
<protein>
    <submittedName>
        <fullName evidence="2">Uncharacterized protein</fullName>
    </submittedName>
</protein>
<gene>
    <name evidence="2" type="ORF">VII00023_19489</name>
</gene>
<dbReference type="AlphaFoldDB" id="F9S3C8"/>
<keyword evidence="3" id="KW-1185">Reference proteome</keyword>
<feature type="transmembrane region" description="Helical" evidence="1">
    <location>
        <begin position="96"/>
        <end position="118"/>
    </location>
</feature>
<accession>F9S3C8</accession>
<keyword evidence="1" id="KW-0472">Membrane</keyword>
<organism evidence="2 3">
    <name type="scientific">Vibrio ichthyoenteri ATCC 700023</name>
    <dbReference type="NCBI Taxonomy" id="870968"/>
    <lineage>
        <taxon>Bacteria</taxon>
        <taxon>Pseudomonadati</taxon>
        <taxon>Pseudomonadota</taxon>
        <taxon>Gammaproteobacteria</taxon>
        <taxon>Vibrionales</taxon>
        <taxon>Vibrionaceae</taxon>
        <taxon>Vibrio</taxon>
    </lineage>
</organism>
<name>F9S3C8_9VIBR</name>
<keyword evidence="1" id="KW-1133">Transmembrane helix</keyword>
<evidence type="ECO:0000313" key="2">
    <source>
        <dbReference type="EMBL" id="EGU38152.1"/>
    </source>
</evidence>
<evidence type="ECO:0000256" key="1">
    <source>
        <dbReference type="SAM" id="Phobius"/>
    </source>
</evidence>
<reference evidence="2 3" key="1">
    <citation type="journal article" date="2012" name="Int. J. Syst. Evol. Microbiol.">
        <title>Vibrio caribbeanicus sp. nov., isolated from the marine sponge Scleritoderma cyanea.</title>
        <authorList>
            <person name="Hoffmann M."/>
            <person name="Monday S.R."/>
            <person name="Allard M.W."/>
            <person name="Strain E.A."/>
            <person name="Whittaker P."/>
            <person name="Naum M."/>
            <person name="McCarthy P.J."/>
            <person name="Lopez J.V."/>
            <person name="Fischer M."/>
            <person name="Brown E.W."/>
        </authorList>
    </citation>
    <scope>NUCLEOTIDE SEQUENCE [LARGE SCALE GENOMIC DNA]</scope>
    <source>
        <strain evidence="2 3">ATCC 700023</strain>
    </source>
</reference>
<keyword evidence="1" id="KW-0812">Transmembrane</keyword>
<sequence length="141" mass="16249">MPYKTKKHRFHAFWARLLIALVVISCLNKTVFTAHSWLTNSDVAFTAQSVLTDSALKNLYSSHFDRDLSSQVDADNSDSCSYTPPHLPQIQSKTDWIVPFMALFLVAFVYRHLLCLYARNLATPLFKPKQRIHLTQCVFQE</sequence>
<dbReference type="OrthoDB" id="5906415at2"/>
<dbReference type="Proteomes" id="UP000004605">
    <property type="component" value="Unassembled WGS sequence"/>
</dbReference>
<proteinExistence type="predicted"/>